<dbReference type="InterPro" id="IPR005702">
    <property type="entry name" value="Wzc-like_C"/>
</dbReference>
<feature type="transmembrane region" description="Helical" evidence="17">
    <location>
        <begin position="434"/>
        <end position="456"/>
    </location>
</feature>
<dbReference type="CDD" id="cd05387">
    <property type="entry name" value="BY-kinase"/>
    <property type="match status" value="1"/>
</dbReference>
<evidence type="ECO:0000256" key="1">
    <source>
        <dbReference type="ARBA" id="ARBA00004429"/>
    </source>
</evidence>
<evidence type="ECO:0000256" key="9">
    <source>
        <dbReference type="ARBA" id="ARBA00022741"/>
    </source>
</evidence>
<evidence type="ECO:0000256" key="16">
    <source>
        <dbReference type="SAM" id="Coils"/>
    </source>
</evidence>
<dbReference type="Pfam" id="PF13614">
    <property type="entry name" value="AAA_31"/>
    <property type="match status" value="1"/>
</dbReference>
<keyword evidence="11" id="KW-0067">ATP-binding</keyword>
<evidence type="ECO:0000256" key="11">
    <source>
        <dbReference type="ARBA" id="ARBA00022840"/>
    </source>
</evidence>
<feature type="domain" description="AAA" evidence="19">
    <location>
        <begin position="543"/>
        <end position="669"/>
    </location>
</feature>
<reference evidence="20 21" key="1">
    <citation type="submission" date="2017-08" db="EMBL/GenBank/DDBJ databases">
        <title>Infants hospitalized years apart are colonized by the same room-sourced microbial strains.</title>
        <authorList>
            <person name="Brooks B."/>
            <person name="Olm M.R."/>
            <person name="Firek B.A."/>
            <person name="Baker R."/>
            <person name="Thomas B.C."/>
            <person name="Morowitz M.J."/>
            <person name="Banfield J.F."/>
        </authorList>
    </citation>
    <scope>NUCLEOTIDE SEQUENCE [LARGE SCALE GENOMIC DNA]</scope>
    <source>
        <strain evidence="20">S2_005_002_R2_33</strain>
    </source>
</reference>
<keyword evidence="5" id="KW-1003">Cell membrane</keyword>
<proteinExistence type="inferred from homology"/>
<keyword evidence="14" id="KW-0829">Tyrosine-protein kinase</keyword>
<feature type="coiled-coil region" evidence="16">
    <location>
        <begin position="212"/>
        <end position="276"/>
    </location>
</feature>
<comment type="similarity">
    <text evidence="3">Belongs to the etk/wzc family.</text>
</comment>
<evidence type="ECO:0000256" key="7">
    <source>
        <dbReference type="ARBA" id="ARBA00022679"/>
    </source>
</evidence>
<dbReference type="AlphaFoldDB" id="A0A2W5NRM1"/>
<evidence type="ECO:0000256" key="15">
    <source>
        <dbReference type="ARBA" id="ARBA00051245"/>
    </source>
</evidence>
<feature type="transmembrane region" description="Helical" evidence="17">
    <location>
        <begin position="53"/>
        <end position="73"/>
    </location>
</feature>
<evidence type="ECO:0000256" key="17">
    <source>
        <dbReference type="SAM" id="Phobius"/>
    </source>
</evidence>
<dbReference type="EMBL" id="QFPX01000016">
    <property type="protein sequence ID" value="PZQ53345.1"/>
    <property type="molecule type" value="Genomic_DNA"/>
</dbReference>
<dbReference type="NCBIfam" id="TIGR01007">
    <property type="entry name" value="eps_fam"/>
    <property type="match status" value="1"/>
</dbReference>
<evidence type="ECO:0000256" key="3">
    <source>
        <dbReference type="ARBA" id="ARBA00008883"/>
    </source>
</evidence>
<name>A0A2W5NRM1_9SPHN</name>
<dbReference type="EC" id="2.7.10.2" evidence="4"/>
<dbReference type="GO" id="GO:0005524">
    <property type="term" value="F:ATP binding"/>
    <property type="evidence" value="ECO:0007669"/>
    <property type="project" value="UniProtKB-KW"/>
</dbReference>
<evidence type="ECO:0000256" key="12">
    <source>
        <dbReference type="ARBA" id="ARBA00022989"/>
    </source>
</evidence>
<evidence type="ECO:0000313" key="20">
    <source>
        <dbReference type="EMBL" id="PZQ53345.1"/>
    </source>
</evidence>
<organism evidence="20 21">
    <name type="scientific">Novosphingobium pentaromativorans</name>
    <dbReference type="NCBI Taxonomy" id="205844"/>
    <lineage>
        <taxon>Bacteria</taxon>
        <taxon>Pseudomonadati</taxon>
        <taxon>Pseudomonadota</taxon>
        <taxon>Alphaproteobacteria</taxon>
        <taxon>Sphingomonadales</taxon>
        <taxon>Sphingomonadaceae</taxon>
        <taxon>Novosphingobium</taxon>
    </lineage>
</organism>
<evidence type="ECO:0000256" key="13">
    <source>
        <dbReference type="ARBA" id="ARBA00023136"/>
    </source>
</evidence>
<evidence type="ECO:0000256" key="6">
    <source>
        <dbReference type="ARBA" id="ARBA00022519"/>
    </source>
</evidence>
<comment type="subcellular location">
    <subcellularLocation>
        <location evidence="1">Cell inner membrane</location>
        <topology evidence="1">Multi-pass membrane protein</topology>
    </subcellularLocation>
</comment>
<dbReference type="InterPro" id="IPR025669">
    <property type="entry name" value="AAA_dom"/>
</dbReference>
<dbReference type="InterPro" id="IPR050445">
    <property type="entry name" value="Bact_polysacc_biosynth/exp"/>
</dbReference>
<dbReference type="Gene3D" id="3.40.50.300">
    <property type="entry name" value="P-loop containing nucleotide triphosphate hydrolases"/>
    <property type="match status" value="1"/>
</dbReference>
<protein>
    <recommendedName>
        <fullName evidence="4">non-specific protein-tyrosine kinase</fullName>
        <ecNumber evidence="4">2.7.10.2</ecNumber>
    </recommendedName>
</protein>
<dbReference type="GO" id="GO:0005886">
    <property type="term" value="C:plasma membrane"/>
    <property type="evidence" value="ECO:0007669"/>
    <property type="project" value="UniProtKB-SubCell"/>
</dbReference>
<evidence type="ECO:0000256" key="8">
    <source>
        <dbReference type="ARBA" id="ARBA00022692"/>
    </source>
</evidence>
<dbReference type="InterPro" id="IPR003856">
    <property type="entry name" value="LPS_length_determ_N"/>
</dbReference>
<comment type="catalytic activity">
    <reaction evidence="15">
        <text>L-tyrosyl-[protein] + ATP = O-phospho-L-tyrosyl-[protein] + ADP + H(+)</text>
        <dbReference type="Rhea" id="RHEA:10596"/>
        <dbReference type="Rhea" id="RHEA-COMP:10136"/>
        <dbReference type="Rhea" id="RHEA-COMP:20101"/>
        <dbReference type="ChEBI" id="CHEBI:15378"/>
        <dbReference type="ChEBI" id="CHEBI:30616"/>
        <dbReference type="ChEBI" id="CHEBI:46858"/>
        <dbReference type="ChEBI" id="CHEBI:61978"/>
        <dbReference type="ChEBI" id="CHEBI:456216"/>
        <dbReference type="EC" id="2.7.10.2"/>
    </reaction>
</comment>
<dbReference type="InterPro" id="IPR027417">
    <property type="entry name" value="P-loop_NTPase"/>
</dbReference>
<keyword evidence="16" id="KW-0175">Coiled coil</keyword>
<evidence type="ECO:0000256" key="14">
    <source>
        <dbReference type="ARBA" id="ARBA00023137"/>
    </source>
</evidence>
<comment type="similarity">
    <text evidence="2">Belongs to the CpsD/CapB family.</text>
</comment>
<dbReference type="GO" id="GO:0004715">
    <property type="term" value="F:non-membrane spanning protein tyrosine kinase activity"/>
    <property type="evidence" value="ECO:0007669"/>
    <property type="project" value="UniProtKB-EC"/>
</dbReference>
<evidence type="ECO:0000259" key="19">
    <source>
        <dbReference type="Pfam" id="PF13614"/>
    </source>
</evidence>
<comment type="caution">
    <text evidence="20">The sequence shown here is derived from an EMBL/GenBank/DDBJ whole genome shotgun (WGS) entry which is preliminary data.</text>
</comment>
<keyword evidence="10" id="KW-0418">Kinase</keyword>
<dbReference type="PANTHER" id="PTHR32309:SF13">
    <property type="entry name" value="FERRIC ENTEROBACTIN TRANSPORT PROTEIN FEPE"/>
    <property type="match status" value="1"/>
</dbReference>
<keyword evidence="12 17" id="KW-1133">Transmembrane helix</keyword>
<dbReference type="SUPFAM" id="SSF52540">
    <property type="entry name" value="P-loop containing nucleoside triphosphate hydrolases"/>
    <property type="match status" value="1"/>
</dbReference>
<evidence type="ECO:0000256" key="10">
    <source>
        <dbReference type="ARBA" id="ARBA00022777"/>
    </source>
</evidence>
<evidence type="ECO:0000259" key="18">
    <source>
        <dbReference type="Pfam" id="PF02706"/>
    </source>
</evidence>
<evidence type="ECO:0000313" key="21">
    <source>
        <dbReference type="Proteomes" id="UP000249082"/>
    </source>
</evidence>
<keyword evidence="6" id="KW-0997">Cell inner membrane</keyword>
<dbReference type="PANTHER" id="PTHR32309">
    <property type="entry name" value="TYROSINE-PROTEIN KINASE"/>
    <property type="match status" value="1"/>
</dbReference>
<keyword evidence="13 17" id="KW-0472">Membrane</keyword>
<keyword evidence="8 17" id="KW-0812">Transmembrane</keyword>
<evidence type="ECO:0000256" key="2">
    <source>
        <dbReference type="ARBA" id="ARBA00007316"/>
    </source>
</evidence>
<keyword evidence="7" id="KW-0808">Transferase</keyword>
<accession>A0A2W5NRM1</accession>
<keyword evidence="9" id="KW-0547">Nucleotide-binding</keyword>
<gene>
    <name evidence="20" type="ORF">DI555_17045</name>
</gene>
<dbReference type="Pfam" id="PF02706">
    <property type="entry name" value="Wzz"/>
    <property type="match status" value="1"/>
</dbReference>
<sequence length="728" mass="77486">MHVASNKLDPSAARRLGLTDPAASAASHGSGGADGGKLIDLSWLATLAWRHKWPMLLAILAVLALTALAYLMAVKKYDASVVLALDRGDQQLVRTAQTNKDTIIDSPAVDTEVQVLLSPEVAAAAVRNARLNTDPAFLAAAAPNATGPLTVPAAANILRSNLTVGRQGLSYAINLGYRSRDPQVSARVANAVADAYVSGQVQGEQSARSQDINMLRSRLDQLRGDVIKAEAAVASYRASADLVAVSNDSTIAQQELSTLNTELASAKAELAASQGRASANAGENGTAVNNSPVIRDLRTEVSTLEVKLAEQSSSLGPNHPDRMRTEAQLGSARQALRREVARASSGVSSDVRVDSQRVGAIQAAIGGAKGRLLAGNNASVRLNELERVAESSRQLYQTFLDRYRVELATRGTEKSKAQVIARAQVPSGPSSPDLLVYMLGGGIAGVIAAVLLALALEWRERGIRTRAEAEELTGYEVVSSLPDIATMDEPDFHKDEALGVPDFLVHHRDSPFAESVRAIWTALKIGHKGQVARSVGVTSSIPGEGKTSTAIALARSAAMAGRRTLLIDCDVRRMGTTIALNLRGRPGLAEVLSGEARVEDVLVLDEPSGAHVLPLNSTAETPLDIIHSDATATLLDRFRQEYDLVVLDIAPVIPVAEARALAAMADVTLMILRWRTTQRNVLKTALRELDRAGAHIYGLLLTQVDTRSSAVLGEEMAYYQYYYARGAN</sequence>
<evidence type="ECO:0000256" key="5">
    <source>
        <dbReference type="ARBA" id="ARBA00022475"/>
    </source>
</evidence>
<dbReference type="Proteomes" id="UP000249082">
    <property type="component" value="Unassembled WGS sequence"/>
</dbReference>
<evidence type="ECO:0000256" key="4">
    <source>
        <dbReference type="ARBA" id="ARBA00011903"/>
    </source>
</evidence>
<feature type="domain" description="Polysaccharide chain length determinant N-terminal" evidence="18">
    <location>
        <begin position="39"/>
        <end position="128"/>
    </location>
</feature>